<dbReference type="EMBL" id="MN739697">
    <property type="protein sequence ID" value="QHT21845.1"/>
    <property type="molecule type" value="Genomic_DNA"/>
</dbReference>
<accession>A0A6C0E362</accession>
<proteinExistence type="predicted"/>
<sequence length="30" mass="3734">MERIEELENNLKIIFNLYSNIITNCMRKQY</sequence>
<name>A0A6C0E362_9ZZZZ</name>
<dbReference type="AlphaFoldDB" id="A0A6C0E362"/>
<reference evidence="1" key="1">
    <citation type="journal article" date="2020" name="Nature">
        <title>Giant virus diversity and host interactions through global metagenomics.</title>
        <authorList>
            <person name="Schulz F."/>
            <person name="Roux S."/>
            <person name="Paez-Espino D."/>
            <person name="Jungbluth S."/>
            <person name="Walsh D.A."/>
            <person name="Denef V.J."/>
            <person name="McMahon K.D."/>
            <person name="Konstantinidis K.T."/>
            <person name="Eloe-Fadrosh E.A."/>
            <person name="Kyrpides N.C."/>
            <person name="Woyke T."/>
        </authorList>
    </citation>
    <scope>NUCLEOTIDE SEQUENCE</scope>
    <source>
        <strain evidence="1">GVMAG-M-3300023179-103</strain>
    </source>
</reference>
<evidence type="ECO:0000313" key="1">
    <source>
        <dbReference type="EMBL" id="QHT21845.1"/>
    </source>
</evidence>
<organism evidence="1">
    <name type="scientific">viral metagenome</name>
    <dbReference type="NCBI Taxonomy" id="1070528"/>
    <lineage>
        <taxon>unclassified sequences</taxon>
        <taxon>metagenomes</taxon>
        <taxon>organismal metagenomes</taxon>
    </lineage>
</organism>
<protein>
    <submittedName>
        <fullName evidence="1">Uncharacterized protein</fullName>
    </submittedName>
</protein>